<keyword evidence="11" id="KW-0131">Cell cycle</keyword>
<evidence type="ECO:0000256" key="3">
    <source>
        <dbReference type="ARBA" id="ARBA00022454"/>
    </source>
</evidence>
<keyword evidence="10" id="KW-0539">Nucleus</keyword>
<keyword evidence="3" id="KW-0158">Chromosome</keyword>
<keyword evidence="7 13" id="KW-0863">Zinc-finger</keyword>
<gene>
    <name evidence="18" type="ORF">DEA37_0015038</name>
</gene>
<dbReference type="InterPro" id="IPR018957">
    <property type="entry name" value="Znf_C3HC4_RING-type"/>
</dbReference>
<name>A0A5J4NDI1_9TREM</name>
<feature type="coiled-coil region" evidence="14">
    <location>
        <begin position="789"/>
        <end position="816"/>
    </location>
</feature>
<evidence type="ECO:0000256" key="4">
    <source>
        <dbReference type="ARBA" id="ARBA00022723"/>
    </source>
</evidence>
<sequence length="1298" mass="143135">RILGRSSILLMDVNTEIETCLSVIKRFLLCSICLDNFKNPLITPCAHVFCQFCIHEHIGRKRQAKCPLCNRPFTRRSLKTSEKITRITKACDDIIVTYEKDSSLPIFPTNLPSEQLHLSQELSQCNVLKVHNGRLSSLGRDCEPSEDSTSQSNRLTAFLDKPLRASRSRILLGTSARTRRCNPPSVSSAAPSELEDAVSTQPMISDSVTTCASSSACKPAIGGKTTHDESGDLCDLFSITQQTQPMIMGVDEFSPVEGMFRRTFQRSVEFGKPPDGTLSGPTSRPKRLLNKGIRTVPSLPPLPPAANSRLKNSQNIRVRKRPTSVSSEIPPKQFRKQPSFTESSTTDGLVLKTHEVLCHVQPSLTDTDITYEKSIVSEVISIKGRYSSRFEKLRHQSSGSLRSWPMNSPKAPPTIQTRNRLLRKYRISGTSLIPSSSSLRLQSLKSPGWSRWRAMCRDLRRRSSSFGLSFRRKSQSSVQLRPRRRKCDSVGRFTSNVMTPNSLTSKRENRRLSGRHSESSTLFSDQKNTTVTNSSNSWSNDTKRPCKFILPISRLFTHRRPCVSLSTCSVPIGECSRSVSLEPADLKTQSLTSAVYVDPKSISLQTNTTVEHGDEFNVVELNPAQRLQCSACGEILVLHTDSFNALISPASHSRIGADTLCSISSTYWQAEDPGDTIFSELVHANHLRSNSFKANDKLVDVACQTVFDFSSPVVTTKSLPFPPTETALQTTPSAVSSPRLSTPAVQSAESVDTLCNKSKPVEVIDNGSMELPGELITLSSSEVMPTVDRERLRSECNELEAVVAALQQQLEAQVGELSPNTTAELLRAAGTEPMDDDEIMAAVSRSHPSSPAHVDCGRHHSHTIIDPSNAEERTFTDVQATEGDKHILSASSRRSPPDVKIPETCCSEVLDVIPSSQVEDDIVEITTTPSVQPVLTEPVPNTVLSSDALQPADIRRVEASQPPSSLSAIVMNDFIPASMTSQRSAFAPLETKLVVGQMTTDLSQCPETNLSELLSNQRSTESTFVNELVLVGRSRVSPTVLAVTGSNLTASEMVLLRSFCRQFGVSEHTRFIPRQTTHIVMRAESDRPRVVKRTLKYFMGILNRSWIVNTDWIRACLAERALVDETPYEIEGDTVCGDCHEGPRRGRLNVPAQLQPISQSTTDGKASNPGPFANLWLCAFGSLGLLTPSDFMSLALDGGASRVFEKPTDLAVAVEKFMKFQSIPLGAPTRPRAVILTNPCPPDFDLSQCQELYNTYGCPIISIDWMLNCISLYRRVPISEGYRICPKSQAPSVHREVR</sequence>
<feature type="region of interest" description="Disordered" evidence="15">
    <location>
        <begin position="317"/>
        <end position="343"/>
    </location>
</feature>
<evidence type="ECO:0000256" key="10">
    <source>
        <dbReference type="ARBA" id="ARBA00023242"/>
    </source>
</evidence>
<dbReference type="InterPro" id="IPR001357">
    <property type="entry name" value="BRCT_dom"/>
</dbReference>
<reference evidence="18 19" key="1">
    <citation type="journal article" date="2019" name="Gigascience">
        <title>Whole-genome sequence of the oriental lung fluke Paragonimus westermani.</title>
        <authorList>
            <person name="Oey H."/>
            <person name="Zakrzewski M."/>
            <person name="Narain K."/>
            <person name="Devi K.R."/>
            <person name="Agatsuma T."/>
            <person name="Nawaratna S."/>
            <person name="Gobert G.N."/>
            <person name="Jones M.K."/>
            <person name="Ragan M.A."/>
            <person name="McManus D.P."/>
            <person name="Krause L."/>
        </authorList>
    </citation>
    <scope>NUCLEOTIDE SEQUENCE [LARGE SCALE GENOMIC DNA]</scope>
    <source>
        <strain evidence="18 19">IND2009</strain>
    </source>
</reference>
<dbReference type="InterPro" id="IPR017907">
    <property type="entry name" value="Znf_RING_CS"/>
</dbReference>
<dbReference type="GO" id="GO:0005694">
    <property type="term" value="C:chromosome"/>
    <property type="evidence" value="ECO:0007669"/>
    <property type="project" value="UniProtKB-SubCell"/>
</dbReference>
<dbReference type="PROSITE" id="PS00518">
    <property type="entry name" value="ZF_RING_1"/>
    <property type="match status" value="1"/>
</dbReference>
<dbReference type="FunFam" id="3.40.50.10190:FF:000006">
    <property type="entry name" value="Breast cancer type 1 susceptibility protein homolog"/>
    <property type="match status" value="1"/>
</dbReference>
<dbReference type="PANTHER" id="PTHR13763">
    <property type="entry name" value="BREAST CANCER TYPE 1 SUSCEPTIBILITY PROTEIN BRCA1"/>
    <property type="match status" value="1"/>
</dbReference>
<evidence type="ECO:0000256" key="9">
    <source>
        <dbReference type="ARBA" id="ARBA00023204"/>
    </source>
</evidence>
<feature type="compositionally biased region" description="Polar residues" evidence="15">
    <location>
        <begin position="492"/>
        <end position="504"/>
    </location>
</feature>
<keyword evidence="19" id="KW-1185">Reference proteome</keyword>
<keyword evidence="8" id="KW-0862">Zinc</keyword>
<evidence type="ECO:0000256" key="7">
    <source>
        <dbReference type="ARBA" id="ARBA00022771"/>
    </source>
</evidence>
<dbReference type="EMBL" id="QNGE01004049">
    <property type="protein sequence ID" value="KAA3673288.1"/>
    <property type="molecule type" value="Genomic_DNA"/>
</dbReference>
<dbReference type="SMART" id="SM00184">
    <property type="entry name" value="RING"/>
    <property type="match status" value="1"/>
</dbReference>
<dbReference type="GO" id="GO:0070531">
    <property type="term" value="C:BRCA1-A complex"/>
    <property type="evidence" value="ECO:0007669"/>
    <property type="project" value="TreeGrafter"/>
</dbReference>
<evidence type="ECO:0000256" key="15">
    <source>
        <dbReference type="SAM" id="MobiDB-lite"/>
    </source>
</evidence>
<evidence type="ECO:0000313" key="18">
    <source>
        <dbReference type="EMBL" id="KAA3673288.1"/>
    </source>
</evidence>
<dbReference type="Gene3D" id="3.30.40.10">
    <property type="entry name" value="Zinc/RING finger domain, C3HC4 (zinc finger)"/>
    <property type="match status" value="1"/>
</dbReference>
<dbReference type="PROSITE" id="PS50089">
    <property type="entry name" value="ZF_RING_2"/>
    <property type="match status" value="1"/>
</dbReference>
<dbReference type="GO" id="GO:0045944">
    <property type="term" value="P:positive regulation of transcription by RNA polymerase II"/>
    <property type="evidence" value="ECO:0007669"/>
    <property type="project" value="TreeGrafter"/>
</dbReference>
<dbReference type="Gene3D" id="3.40.50.10190">
    <property type="entry name" value="BRCT domain"/>
    <property type="match status" value="2"/>
</dbReference>
<dbReference type="InterPro" id="IPR036420">
    <property type="entry name" value="BRCT_dom_sf"/>
</dbReference>
<accession>A0A5J4NDI1</accession>
<dbReference type="Pfam" id="PF00097">
    <property type="entry name" value="zf-C3HC4"/>
    <property type="match status" value="1"/>
</dbReference>
<comment type="caution">
    <text evidence="18">The sequence shown here is derived from an EMBL/GenBank/DDBJ whole genome shotgun (WGS) entry which is preliminary data.</text>
</comment>
<evidence type="ECO:0000313" key="19">
    <source>
        <dbReference type="Proteomes" id="UP000324629"/>
    </source>
</evidence>
<evidence type="ECO:0000256" key="1">
    <source>
        <dbReference type="ARBA" id="ARBA00004123"/>
    </source>
</evidence>
<feature type="domain" description="BRCT" evidence="17">
    <location>
        <begin position="1040"/>
        <end position="1130"/>
    </location>
</feature>
<evidence type="ECO:0000256" key="13">
    <source>
        <dbReference type="PROSITE-ProRule" id="PRU00175"/>
    </source>
</evidence>
<proteinExistence type="predicted"/>
<dbReference type="SMART" id="SM00292">
    <property type="entry name" value="BRCT"/>
    <property type="match status" value="2"/>
</dbReference>
<feature type="compositionally biased region" description="Low complexity" evidence="15">
    <location>
        <begin position="528"/>
        <end position="538"/>
    </location>
</feature>
<dbReference type="Proteomes" id="UP000324629">
    <property type="component" value="Unassembled WGS sequence"/>
</dbReference>
<organism evidence="18 19">
    <name type="scientific">Paragonimus westermani</name>
    <dbReference type="NCBI Taxonomy" id="34504"/>
    <lineage>
        <taxon>Eukaryota</taxon>
        <taxon>Metazoa</taxon>
        <taxon>Spiralia</taxon>
        <taxon>Lophotrochozoa</taxon>
        <taxon>Platyhelminthes</taxon>
        <taxon>Trematoda</taxon>
        <taxon>Digenea</taxon>
        <taxon>Plagiorchiida</taxon>
        <taxon>Troglotremata</taxon>
        <taxon>Troglotrematidae</taxon>
        <taxon>Paragonimus</taxon>
    </lineage>
</organism>
<dbReference type="InterPro" id="IPR013083">
    <property type="entry name" value="Znf_RING/FYVE/PHD"/>
</dbReference>
<evidence type="ECO:0000256" key="2">
    <source>
        <dbReference type="ARBA" id="ARBA00004286"/>
    </source>
</evidence>
<dbReference type="Pfam" id="PF00533">
    <property type="entry name" value="BRCT"/>
    <property type="match status" value="1"/>
</dbReference>
<evidence type="ECO:0000259" key="17">
    <source>
        <dbReference type="PROSITE" id="PS50172"/>
    </source>
</evidence>
<feature type="compositionally biased region" description="Basic and acidic residues" evidence="15">
    <location>
        <begin position="505"/>
        <end position="518"/>
    </location>
</feature>
<protein>
    <recommendedName>
        <fullName evidence="12">RING-type E3 ubiquitin transferase BRCA1</fullName>
    </recommendedName>
</protein>
<keyword evidence="6" id="KW-0227">DNA damage</keyword>
<dbReference type="SUPFAM" id="SSF52113">
    <property type="entry name" value="BRCT domain"/>
    <property type="match status" value="1"/>
</dbReference>
<dbReference type="PANTHER" id="PTHR13763:SF0">
    <property type="entry name" value="BREAST CANCER TYPE 1 SUSCEPTIBILITY PROTEIN"/>
    <property type="match status" value="1"/>
</dbReference>
<dbReference type="GO" id="GO:0008270">
    <property type="term" value="F:zinc ion binding"/>
    <property type="evidence" value="ECO:0007669"/>
    <property type="project" value="UniProtKB-KW"/>
</dbReference>
<evidence type="ECO:0000256" key="8">
    <source>
        <dbReference type="ARBA" id="ARBA00022833"/>
    </source>
</evidence>
<dbReference type="GO" id="GO:0000724">
    <property type="term" value="P:double-strand break repair via homologous recombination"/>
    <property type="evidence" value="ECO:0007669"/>
    <property type="project" value="TreeGrafter"/>
</dbReference>
<keyword evidence="9" id="KW-0234">DNA repair</keyword>
<feature type="non-terminal residue" evidence="18">
    <location>
        <position position="1"/>
    </location>
</feature>
<dbReference type="InterPro" id="IPR001841">
    <property type="entry name" value="Znf_RING"/>
</dbReference>
<feature type="domain" description="RING-type" evidence="16">
    <location>
        <begin position="30"/>
        <end position="70"/>
    </location>
</feature>
<evidence type="ECO:0000256" key="14">
    <source>
        <dbReference type="SAM" id="Coils"/>
    </source>
</evidence>
<keyword evidence="5" id="KW-0677">Repeat</keyword>
<evidence type="ECO:0000256" key="12">
    <source>
        <dbReference type="ARBA" id="ARBA00031556"/>
    </source>
</evidence>
<evidence type="ECO:0000256" key="11">
    <source>
        <dbReference type="ARBA" id="ARBA00023306"/>
    </source>
</evidence>
<comment type="subcellular location">
    <subcellularLocation>
        <location evidence="2">Chromosome</location>
    </subcellularLocation>
    <subcellularLocation>
        <location evidence="1">Nucleus</location>
    </subcellularLocation>
</comment>
<dbReference type="SUPFAM" id="SSF57850">
    <property type="entry name" value="RING/U-box"/>
    <property type="match status" value="1"/>
</dbReference>
<feature type="region of interest" description="Disordered" evidence="15">
    <location>
        <begin position="492"/>
        <end position="538"/>
    </location>
</feature>
<dbReference type="PROSITE" id="PS50172">
    <property type="entry name" value="BRCT"/>
    <property type="match status" value="1"/>
</dbReference>
<evidence type="ECO:0000259" key="16">
    <source>
        <dbReference type="PROSITE" id="PS50089"/>
    </source>
</evidence>
<keyword evidence="4" id="KW-0479">Metal-binding</keyword>
<dbReference type="GO" id="GO:0031436">
    <property type="term" value="C:BRCA1-BARD1 complex"/>
    <property type="evidence" value="ECO:0007669"/>
    <property type="project" value="TreeGrafter"/>
</dbReference>
<evidence type="ECO:0000256" key="5">
    <source>
        <dbReference type="ARBA" id="ARBA00022737"/>
    </source>
</evidence>
<dbReference type="GO" id="GO:0004842">
    <property type="term" value="F:ubiquitin-protein transferase activity"/>
    <property type="evidence" value="ECO:0007669"/>
    <property type="project" value="TreeGrafter"/>
</dbReference>
<dbReference type="InterPro" id="IPR031099">
    <property type="entry name" value="BRCA1-associated"/>
</dbReference>
<keyword evidence="14" id="KW-0175">Coiled coil</keyword>
<evidence type="ECO:0000256" key="6">
    <source>
        <dbReference type="ARBA" id="ARBA00022763"/>
    </source>
</evidence>